<keyword evidence="2" id="KW-1185">Reference proteome</keyword>
<dbReference type="Proteomes" id="UP000316225">
    <property type="component" value="Unassembled WGS sequence"/>
</dbReference>
<evidence type="ECO:0000313" key="2">
    <source>
        <dbReference type="Proteomes" id="UP000316225"/>
    </source>
</evidence>
<sequence>MPHLSLEISDNIAARIDVQELCVRLHEVMVKSGVFPLGGIRVRAHLVSNYVIADAETENGFIDMVLRMGAGRSLADRKMAGQQIFDAATAYLAPLFQKPHFALSFEIRDIDPELSWKKNSIHARLGH</sequence>
<proteinExistence type="predicted"/>
<keyword evidence="1" id="KW-0413">Isomerase</keyword>
<evidence type="ECO:0000313" key="1">
    <source>
        <dbReference type="EMBL" id="TWI35802.1"/>
    </source>
</evidence>
<dbReference type="Gene3D" id="3.30.429.10">
    <property type="entry name" value="Macrophage Migration Inhibitory Factor"/>
    <property type="match status" value="1"/>
</dbReference>
<accession>A0A562NUD2</accession>
<gene>
    <name evidence="1" type="ORF">IQ24_01160</name>
</gene>
<dbReference type="OrthoDB" id="9814215at2"/>
<dbReference type="Pfam" id="PF02962">
    <property type="entry name" value="CHMI"/>
    <property type="match status" value="1"/>
</dbReference>
<dbReference type="AlphaFoldDB" id="A0A562NUD2"/>
<dbReference type="EMBL" id="VLKU01000003">
    <property type="protein sequence ID" value="TWI35802.1"/>
    <property type="molecule type" value="Genomic_DNA"/>
</dbReference>
<organism evidence="1 2">
    <name type="scientific">Paracoccus sulfuroxidans</name>
    <dbReference type="NCBI Taxonomy" id="384678"/>
    <lineage>
        <taxon>Bacteria</taxon>
        <taxon>Pseudomonadati</taxon>
        <taxon>Pseudomonadota</taxon>
        <taxon>Alphaproteobacteria</taxon>
        <taxon>Rhodobacterales</taxon>
        <taxon>Paracoccaceae</taxon>
        <taxon>Paracoccus</taxon>
    </lineage>
</organism>
<dbReference type="InterPro" id="IPR014347">
    <property type="entry name" value="Tautomerase/MIF_sf"/>
</dbReference>
<dbReference type="GO" id="GO:0008704">
    <property type="term" value="F:5-carboxymethyl-2-hydroxymuconate delta-isomerase activity"/>
    <property type="evidence" value="ECO:0007669"/>
    <property type="project" value="InterPro"/>
</dbReference>
<dbReference type="InterPro" id="IPR004220">
    <property type="entry name" value="5-COMe_2-OHmuconate_Isoase"/>
</dbReference>
<dbReference type="PANTHER" id="PTHR37950">
    <property type="entry name" value="4-HYDROXYPHENYLACETATE CATABOLISM PROTEIN"/>
    <property type="match status" value="1"/>
</dbReference>
<dbReference type="PANTHER" id="PTHR37950:SF1">
    <property type="entry name" value="4-HYDROXYPHENYLACETATE CATABOLISM PROTEIN"/>
    <property type="match status" value="1"/>
</dbReference>
<dbReference type="CDD" id="cd00580">
    <property type="entry name" value="CHMI"/>
    <property type="match status" value="1"/>
</dbReference>
<comment type="caution">
    <text evidence="1">The sequence shown here is derived from an EMBL/GenBank/DDBJ whole genome shotgun (WGS) entry which is preliminary data.</text>
</comment>
<dbReference type="SUPFAM" id="SSF55331">
    <property type="entry name" value="Tautomerase/MIF"/>
    <property type="match status" value="1"/>
</dbReference>
<protein>
    <submittedName>
        <fullName evidence="1">5-carboxymethyl-2-hydroxymuconate isomerase</fullName>
    </submittedName>
</protein>
<reference evidence="1 2" key="1">
    <citation type="journal article" date="2015" name="Stand. Genomic Sci.">
        <title>Genomic Encyclopedia of Bacterial and Archaeal Type Strains, Phase III: the genomes of soil and plant-associated and newly described type strains.</title>
        <authorList>
            <person name="Whitman W.B."/>
            <person name="Woyke T."/>
            <person name="Klenk H.P."/>
            <person name="Zhou Y."/>
            <person name="Lilburn T.G."/>
            <person name="Beck B.J."/>
            <person name="De Vos P."/>
            <person name="Vandamme P."/>
            <person name="Eisen J.A."/>
            <person name="Garrity G."/>
            <person name="Hugenholtz P."/>
            <person name="Kyrpides N.C."/>
        </authorList>
    </citation>
    <scope>NUCLEOTIDE SEQUENCE [LARGE SCALE GENOMIC DNA]</scope>
    <source>
        <strain evidence="1 2">CGMCC 1.5364</strain>
    </source>
</reference>
<name>A0A562NUD2_9RHOB</name>